<dbReference type="AlphaFoldDB" id="A0A812B412"/>
<evidence type="ECO:0000259" key="1">
    <source>
        <dbReference type="PROSITE" id="PS50878"/>
    </source>
</evidence>
<evidence type="ECO:0000313" key="3">
    <source>
        <dbReference type="Proteomes" id="UP000597762"/>
    </source>
</evidence>
<gene>
    <name evidence="2" type="ORF">SPHA_10637</name>
</gene>
<dbReference type="EMBL" id="CAHIKZ030000345">
    <property type="protein sequence ID" value="CAE1169516.1"/>
    <property type="molecule type" value="Genomic_DNA"/>
</dbReference>
<organism evidence="2 3">
    <name type="scientific">Acanthosepion pharaonis</name>
    <name type="common">Pharaoh cuttlefish</name>
    <name type="synonym">Sepia pharaonis</name>
    <dbReference type="NCBI Taxonomy" id="158019"/>
    <lineage>
        <taxon>Eukaryota</taxon>
        <taxon>Metazoa</taxon>
        <taxon>Spiralia</taxon>
        <taxon>Lophotrochozoa</taxon>
        <taxon>Mollusca</taxon>
        <taxon>Cephalopoda</taxon>
        <taxon>Coleoidea</taxon>
        <taxon>Decapodiformes</taxon>
        <taxon>Sepiida</taxon>
        <taxon>Sepiina</taxon>
        <taxon>Sepiidae</taxon>
        <taxon>Acanthosepion</taxon>
    </lineage>
</organism>
<dbReference type="InterPro" id="IPR050951">
    <property type="entry name" value="Retrovirus_Pol_polyprotein"/>
</dbReference>
<dbReference type="PROSITE" id="PS50878">
    <property type="entry name" value="RT_POL"/>
    <property type="match status" value="1"/>
</dbReference>
<dbReference type="SUPFAM" id="SSF56672">
    <property type="entry name" value="DNA/RNA polymerases"/>
    <property type="match status" value="1"/>
</dbReference>
<dbReference type="InterPro" id="IPR000477">
    <property type="entry name" value="RT_dom"/>
</dbReference>
<comment type="caution">
    <text evidence="2">The sequence shown here is derived from an EMBL/GenBank/DDBJ whole genome shotgun (WGS) entry which is preliminary data.</text>
</comment>
<feature type="domain" description="Reverse transcriptase" evidence="1">
    <location>
        <begin position="2"/>
        <end position="180"/>
    </location>
</feature>
<sequence length="190" mass="21842">MLHLGIIRLSNNPWSYPLHLVPKKPNNYWRLCGDYRTRNAEAIPDSYPIPHIHDFSSSLYGGSVFSRLDLVRAYRQIPIAEEDKLNTAICIPFGLFEFNVLSFGLRNSAQAFQRFIDEVLRGLPFVFAYIDDILRASSSPKEHQQYIQETFRRLDYFGKKINAHKCIFSVPSVELLGHLIDETGITPLPS</sequence>
<reference evidence="2" key="1">
    <citation type="submission" date="2021-01" db="EMBL/GenBank/DDBJ databases">
        <authorList>
            <person name="Li R."/>
            <person name="Bekaert M."/>
        </authorList>
    </citation>
    <scope>NUCLEOTIDE SEQUENCE</scope>
    <source>
        <strain evidence="2">Farmed</strain>
    </source>
</reference>
<dbReference type="Gene3D" id="3.30.70.270">
    <property type="match status" value="1"/>
</dbReference>
<dbReference type="Gene3D" id="3.10.10.10">
    <property type="entry name" value="HIV Type 1 Reverse Transcriptase, subunit A, domain 1"/>
    <property type="match status" value="1"/>
</dbReference>
<evidence type="ECO:0000313" key="2">
    <source>
        <dbReference type="EMBL" id="CAE1169516.1"/>
    </source>
</evidence>
<keyword evidence="3" id="KW-1185">Reference proteome</keyword>
<accession>A0A812B412</accession>
<dbReference type="PANTHER" id="PTHR37984:SF5">
    <property type="entry name" value="PROTEIN NYNRIN-LIKE"/>
    <property type="match status" value="1"/>
</dbReference>
<proteinExistence type="predicted"/>
<dbReference type="CDD" id="cd01647">
    <property type="entry name" value="RT_LTR"/>
    <property type="match status" value="1"/>
</dbReference>
<dbReference type="InterPro" id="IPR043128">
    <property type="entry name" value="Rev_trsase/Diguanyl_cyclase"/>
</dbReference>
<dbReference type="Pfam" id="PF00078">
    <property type="entry name" value="RVT_1"/>
    <property type="match status" value="1"/>
</dbReference>
<dbReference type="InterPro" id="IPR043502">
    <property type="entry name" value="DNA/RNA_pol_sf"/>
</dbReference>
<protein>
    <recommendedName>
        <fullName evidence="1">Reverse transcriptase domain-containing protein</fullName>
    </recommendedName>
</protein>
<dbReference type="OrthoDB" id="10064107at2759"/>
<dbReference type="Proteomes" id="UP000597762">
    <property type="component" value="Unassembled WGS sequence"/>
</dbReference>
<dbReference type="PANTHER" id="PTHR37984">
    <property type="entry name" value="PROTEIN CBG26694"/>
    <property type="match status" value="1"/>
</dbReference>
<name>A0A812B412_ACAPH</name>